<dbReference type="EMBL" id="BAAANV010000003">
    <property type="protein sequence ID" value="GAA1530862.1"/>
    <property type="molecule type" value="Genomic_DNA"/>
</dbReference>
<evidence type="ECO:0000256" key="1">
    <source>
        <dbReference type="SAM" id="Phobius"/>
    </source>
</evidence>
<feature type="transmembrane region" description="Helical" evidence="1">
    <location>
        <begin position="333"/>
        <end position="355"/>
    </location>
</feature>
<evidence type="ECO:0000313" key="3">
    <source>
        <dbReference type="Proteomes" id="UP001501288"/>
    </source>
</evidence>
<sequence>MSMTLKEATGTRATGDDETHLELAASVDNTVDLFDAAAHLESMGFGGRSSVRHGYANTFAHADALVRTRLAGAVVLTGRERTDELRTWRRAWSHALARSLTMLCGVLICIATVSTHNTNAVFTAGAVGWLAGQLVSATMWQGLSSASRLKAEVNGACVGTVALLLSAATCLVVDSWAPLLWALWSCAISALVVIGSPVQLLGAVLPCAALTGVLLLVEPSMALVVSRIIILGFAAVTGYVVLKAAWEQQQRARTLAREVLHPILAWSTIQTLALITQLMVLVLHVGSAFTSSLALAGLAASAACEPVLDSALLGAKRLAVLTHSWRQLRWTTAGLGALAVGLVCGVGLIAAFFMLTAVGGGRDDAHLFLPAVLITALTTTGSGVQLRTGNAPGAAAVAAGSLAVVLVCMLTGGAVGLLLASLVLFVIVSAVTARRTSHSANW</sequence>
<evidence type="ECO:0008006" key="4">
    <source>
        <dbReference type="Google" id="ProtNLM"/>
    </source>
</evidence>
<keyword evidence="1" id="KW-0472">Membrane</keyword>
<comment type="caution">
    <text evidence="2">The sequence shown here is derived from an EMBL/GenBank/DDBJ whole genome shotgun (WGS) entry which is preliminary data.</text>
</comment>
<dbReference type="Proteomes" id="UP001501288">
    <property type="component" value="Unassembled WGS sequence"/>
</dbReference>
<reference evidence="2 3" key="1">
    <citation type="journal article" date="2019" name="Int. J. Syst. Evol. Microbiol.">
        <title>The Global Catalogue of Microorganisms (GCM) 10K type strain sequencing project: providing services to taxonomists for standard genome sequencing and annotation.</title>
        <authorList>
            <consortium name="The Broad Institute Genomics Platform"/>
            <consortium name="The Broad Institute Genome Sequencing Center for Infectious Disease"/>
            <person name="Wu L."/>
            <person name="Ma J."/>
        </authorList>
    </citation>
    <scope>NUCLEOTIDE SEQUENCE [LARGE SCALE GENOMIC DNA]</scope>
    <source>
        <strain evidence="2 3">JCM 14588</strain>
    </source>
</reference>
<gene>
    <name evidence="2" type="ORF">GCM10009762_01550</name>
</gene>
<feature type="transmembrane region" description="Helical" evidence="1">
    <location>
        <begin position="200"/>
        <end position="217"/>
    </location>
</feature>
<proteinExistence type="predicted"/>
<evidence type="ECO:0000313" key="2">
    <source>
        <dbReference type="EMBL" id="GAA1530862.1"/>
    </source>
</evidence>
<feature type="transmembrane region" description="Helical" evidence="1">
    <location>
        <begin position="398"/>
        <end position="431"/>
    </location>
</feature>
<organism evidence="2 3">
    <name type="scientific">Dermacoccus barathri</name>
    <dbReference type="NCBI Taxonomy" id="322601"/>
    <lineage>
        <taxon>Bacteria</taxon>
        <taxon>Bacillati</taxon>
        <taxon>Actinomycetota</taxon>
        <taxon>Actinomycetes</taxon>
        <taxon>Micrococcales</taxon>
        <taxon>Dermacoccaceae</taxon>
        <taxon>Dermacoccus</taxon>
    </lineage>
</organism>
<feature type="transmembrane region" description="Helical" evidence="1">
    <location>
        <begin position="120"/>
        <end position="140"/>
    </location>
</feature>
<protein>
    <recommendedName>
        <fullName evidence="4">Integral membrane protein</fullName>
    </recommendedName>
</protein>
<keyword evidence="3" id="KW-1185">Reference proteome</keyword>
<feature type="transmembrane region" description="Helical" evidence="1">
    <location>
        <begin position="223"/>
        <end position="242"/>
    </location>
</feature>
<name>A0ABN2B0N7_9MICO</name>
<dbReference type="RefSeq" id="WP_147362712.1">
    <property type="nucleotide sequence ID" value="NZ_BAAANV010000003.1"/>
</dbReference>
<keyword evidence="1" id="KW-0812">Transmembrane</keyword>
<feature type="transmembrane region" description="Helical" evidence="1">
    <location>
        <begin position="367"/>
        <end position="386"/>
    </location>
</feature>
<accession>A0ABN2B0N7</accession>
<keyword evidence="1" id="KW-1133">Transmembrane helix</keyword>
<feature type="transmembrane region" description="Helical" evidence="1">
    <location>
        <begin position="95"/>
        <end position="114"/>
    </location>
</feature>
<feature type="transmembrane region" description="Helical" evidence="1">
    <location>
        <begin position="263"/>
        <end position="285"/>
    </location>
</feature>